<protein>
    <submittedName>
        <fullName evidence="1">Uncharacterized protein</fullName>
    </submittedName>
</protein>
<dbReference type="EMBL" id="CM042889">
    <property type="protein sequence ID" value="KAI4320499.1"/>
    <property type="molecule type" value="Genomic_DNA"/>
</dbReference>
<proteinExistence type="predicted"/>
<keyword evidence="2" id="KW-1185">Reference proteome</keyword>
<comment type="caution">
    <text evidence="1">The sequence shown here is derived from an EMBL/GenBank/DDBJ whole genome shotgun (WGS) entry which is preliminary data.</text>
</comment>
<gene>
    <name evidence="1" type="ORF">MLD38_033975</name>
</gene>
<dbReference type="Proteomes" id="UP001057402">
    <property type="component" value="Chromosome 10"/>
</dbReference>
<accession>A0ACB9MB31</accession>
<organism evidence="1 2">
    <name type="scientific">Melastoma candidum</name>
    <dbReference type="NCBI Taxonomy" id="119954"/>
    <lineage>
        <taxon>Eukaryota</taxon>
        <taxon>Viridiplantae</taxon>
        <taxon>Streptophyta</taxon>
        <taxon>Embryophyta</taxon>
        <taxon>Tracheophyta</taxon>
        <taxon>Spermatophyta</taxon>
        <taxon>Magnoliopsida</taxon>
        <taxon>eudicotyledons</taxon>
        <taxon>Gunneridae</taxon>
        <taxon>Pentapetalae</taxon>
        <taxon>rosids</taxon>
        <taxon>malvids</taxon>
        <taxon>Myrtales</taxon>
        <taxon>Melastomataceae</taxon>
        <taxon>Melastomatoideae</taxon>
        <taxon>Melastomateae</taxon>
        <taxon>Melastoma</taxon>
    </lineage>
</organism>
<evidence type="ECO:0000313" key="2">
    <source>
        <dbReference type="Proteomes" id="UP001057402"/>
    </source>
</evidence>
<sequence length="374" mass="42329">MISPLTEIVAHGGRMGMYDPQIGFGNLTSSSRVGALADQQDIASRAVPPPIIIPRHIIGDAPSCTLDCVSQESGENSRSDDGGQRPDKTQRRLVQNREAARKSRLRKKAYVQQLESSRLKLAQLEHELDRTRHQGIYRGNAIGIGRFGFSRPINSGIRTFDIEYTHWVEEQRRKNIELRNAVQTHASKVELQMLVDSHLKHYDQLFRMKTDAAKDDVFYIMSGTWRTSAERFFLWIGGFRPSELLNVLTPQIEPMTDQQILNMYNLRQSCKQAEDALSQGMDKLQQNLIQEVTADQIGGGGTYRAQVATAMEKLEAWENFVNQADHLRQQTMRRMSHILTTHQAAHALVGLGDYFDRLRALSSLWAARPCGTLA</sequence>
<reference evidence="2" key="1">
    <citation type="journal article" date="2023" name="Front. Plant Sci.">
        <title>Chromosomal-level genome assembly of Melastoma candidum provides insights into trichome evolution.</title>
        <authorList>
            <person name="Zhong Y."/>
            <person name="Wu W."/>
            <person name="Sun C."/>
            <person name="Zou P."/>
            <person name="Liu Y."/>
            <person name="Dai S."/>
            <person name="Zhou R."/>
        </authorList>
    </citation>
    <scope>NUCLEOTIDE SEQUENCE [LARGE SCALE GENOMIC DNA]</scope>
</reference>
<evidence type="ECO:0000313" key="1">
    <source>
        <dbReference type="EMBL" id="KAI4320499.1"/>
    </source>
</evidence>
<name>A0ACB9MB31_9MYRT</name>